<organism evidence="2 3">
    <name type="scientific">Paraburkholderia saeva</name>
    <dbReference type="NCBI Taxonomy" id="2777537"/>
    <lineage>
        <taxon>Bacteria</taxon>
        <taxon>Pseudomonadati</taxon>
        <taxon>Pseudomonadota</taxon>
        <taxon>Betaproteobacteria</taxon>
        <taxon>Burkholderiales</taxon>
        <taxon>Burkholderiaceae</taxon>
        <taxon>Paraburkholderia</taxon>
    </lineage>
</organism>
<keyword evidence="3" id="KW-1185">Reference proteome</keyword>
<dbReference type="Pfam" id="PF06551">
    <property type="entry name" value="DUF1120"/>
    <property type="match status" value="1"/>
</dbReference>
<dbReference type="RefSeq" id="WP_228880156.1">
    <property type="nucleotide sequence ID" value="NZ_CAJQYX010000009.1"/>
</dbReference>
<dbReference type="EMBL" id="CAJQZC010000007">
    <property type="protein sequence ID" value="CAG4909491.1"/>
    <property type="molecule type" value="Genomic_DNA"/>
</dbReference>
<gene>
    <name evidence="2" type="primary">gltF_1</name>
    <name evidence="2" type="ORF">LMG31841_03872</name>
</gene>
<dbReference type="InterPro" id="IPR010546">
    <property type="entry name" value="DUF1120"/>
</dbReference>
<dbReference type="AlphaFoldDB" id="A0A9N8RZ71"/>
<accession>A0A9N8RZ71</accession>
<feature type="signal peptide" evidence="1">
    <location>
        <begin position="1"/>
        <end position="23"/>
    </location>
</feature>
<protein>
    <submittedName>
        <fullName evidence="2">Protein GltF</fullName>
    </submittedName>
</protein>
<reference evidence="2" key="1">
    <citation type="submission" date="2021-04" db="EMBL/GenBank/DDBJ databases">
        <authorList>
            <person name="Vanwijnsberghe S."/>
        </authorList>
    </citation>
    <scope>NUCLEOTIDE SEQUENCE</scope>
    <source>
        <strain evidence="2">LMG 31841</strain>
    </source>
</reference>
<dbReference type="Proteomes" id="UP000789704">
    <property type="component" value="Unassembled WGS sequence"/>
</dbReference>
<name>A0A9N8RZ71_9BURK</name>
<evidence type="ECO:0000313" key="2">
    <source>
        <dbReference type="EMBL" id="CAG4909491.1"/>
    </source>
</evidence>
<sequence>MKLISKNTLLAALLAATSVGAFAADSVDLKIIGTIAPTSCTPTLAGGGVVDFGTIPASTINANSFTNIGTKTTSVTVTCDAPAVIAIKLLDNRASSLASGVVHSIDSNHYDVDGYGLGTVNGINIGAYVVRMSGQGTGDGAAVDNIWSDNATTWTKASTASAVSPTKEFRSWATPGTLTPAAHTVFSQNFSIMAGVNKGSALPLNQDIPLDGLVTFSMVYL</sequence>
<comment type="caution">
    <text evidence="2">The sequence shown here is derived from an EMBL/GenBank/DDBJ whole genome shotgun (WGS) entry which is preliminary data.</text>
</comment>
<evidence type="ECO:0000313" key="3">
    <source>
        <dbReference type="Proteomes" id="UP000789704"/>
    </source>
</evidence>
<keyword evidence="1" id="KW-0732">Signal</keyword>
<evidence type="ECO:0000256" key="1">
    <source>
        <dbReference type="SAM" id="SignalP"/>
    </source>
</evidence>
<proteinExistence type="predicted"/>
<feature type="chain" id="PRO_5040474982" evidence="1">
    <location>
        <begin position="24"/>
        <end position="221"/>
    </location>
</feature>